<dbReference type="PANTHER" id="PTHR33564:SF8">
    <property type="entry name" value="TRANSMEMBRANE PROTEIN"/>
    <property type="match status" value="1"/>
</dbReference>
<reference evidence="2 3" key="1">
    <citation type="submission" date="2020-08" db="EMBL/GenBank/DDBJ databases">
        <title>Plant Genome Project.</title>
        <authorList>
            <person name="Zhang R.-G."/>
        </authorList>
    </citation>
    <scope>NUCLEOTIDE SEQUENCE [LARGE SCALE GENOMIC DNA]</scope>
    <source>
        <tissue evidence="2">Rhizome</tissue>
    </source>
</reference>
<evidence type="ECO:0000313" key="2">
    <source>
        <dbReference type="EMBL" id="KAG6494972.1"/>
    </source>
</evidence>
<organism evidence="2 3">
    <name type="scientific">Zingiber officinale</name>
    <name type="common">Ginger</name>
    <name type="synonym">Amomum zingiber</name>
    <dbReference type="NCBI Taxonomy" id="94328"/>
    <lineage>
        <taxon>Eukaryota</taxon>
        <taxon>Viridiplantae</taxon>
        <taxon>Streptophyta</taxon>
        <taxon>Embryophyta</taxon>
        <taxon>Tracheophyta</taxon>
        <taxon>Spermatophyta</taxon>
        <taxon>Magnoliopsida</taxon>
        <taxon>Liliopsida</taxon>
        <taxon>Zingiberales</taxon>
        <taxon>Zingiberaceae</taxon>
        <taxon>Zingiber</taxon>
    </lineage>
</organism>
<evidence type="ECO:0000313" key="3">
    <source>
        <dbReference type="Proteomes" id="UP000734854"/>
    </source>
</evidence>
<dbReference type="Proteomes" id="UP000734854">
    <property type="component" value="Unassembled WGS sequence"/>
</dbReference>
<accession>A0A8J5G9S1</accession>
<dbReference type="EMBL" id="JACMSC010000012">
    <property type="protein sequence ID" value="KAG6494972.1"/>
    <property type="molecule type" value="Genomic_DNA"/>
</dbReference>
<feature type="region of interest" description="Disordered" evidence="1">
    <location>
        <begin position="44"/>
        <end position="82"/>
    </location>
</feature>
<gene>
    <name evidence="2" type="ORF">ZIOFF_042759</name>
</gene>
<evidence type="ECO:0000256" key="1">
    <source>
        <dbReference type="SAM" id="MobiDB-lite"/>
    </source>
</evidence>
<dbReference type="OrthoDB" id="1904110at2759"/>
<keyword evidence="3" id="KW-1185">Reference proteome</keyword>
<proteinExistence type="predicted"/>
<protein>
    <submittedName>
        <fullName evidence="2">Uncharacterized protein</fullName>
    </submittedName>
</protein>
<dbReference type="AlphaFoldDB" id="A0A8J5G9S1"/>
<comment type="caution">
    <text evidence="2">The sequence shown here is derived from an EMBL/GenBank/DDBJ whole genome shotgun (WGS) entry which is preliminary data.</text>
</comment>
<name>A0A8J5G9S1_ZINOF</name>
<dbReference type="PANTHER" id="PTHR33564">
    <property type="entry name" value="TRANSMEMBRANE PROTEIN"/>
    <property type="match status" value="1"/>
</dbReference>
<sequence length="82" mass="9157">MESSRCVGLMAVVAVSATVAVFALEVHKRLASFFIRKLESEIGQASNRGKKKVTFAPDVVEPSSNSKEYRRRWSSRRRPDSG</sequence>